<dbReference type="OrthoDB" id="5326346at2759"/>
<evidence type="ECO:0000256" key="1">
    <source>
        <dbReference type="SAM" id="MobiDB-lite"/>
    </source>
</evidence>
<dbReference type="RefSeq" id="XP_046008106.1">
    <property type="nucleotide sequence ID" value="XM_046162279.1"/>
</dbReference>
<organism evidence="2 3">
    <name type="scientific">Microdochium trichocladiopsis</name>
    <dbReference type="NCBI Taxonomy" id="1682393"/>
    <lineage>
        <taxon>Eukaryota</taxon>
        <taxon>Fungi</taxon>
        <taxon>Dikarya</taxon>
        <taxon>Ascomycota</taxon>
        <taxon>Pezizomycotina</taxon>
        <taxon>Sordariomycetes</taxon>
        <taxon>Xylariomycetidae</taxon>
        <taxon>Xylariales</taxon>
        <taxon>Microdochiaceae</taxon>
        <taxon>Microdochium</taxon>
    </lineage>
</organism>
<feature type="region of interest" description="Disordered" evidence="1">
    <location>
        <begin position="42"/>
        <end position="62"/>
    </location>
</feature>
<comment type="caution">
    <text evidence="2">The sequence shown here is derived from an EMBL/GenBank/DDBJ whole genome shotgun (WGS) entry which is preliminary data.</text>
</comment>
<evidence type="ECO:0000313" key="2">
    <source>
        <dbReference type="EMBL" id="KAH7024558.1"/>
    </source>
</evidence>
<protein>
    <recommendedName>
        <fullName evidence="4">BTB domain-containing protein</fullName>
    </recommendedName>
</protein>
<gene>
    <name evidence="2" type="ORF">B0I36DRAFT_424466</name>
</gene>
<keyword evidence="3" id="KW-1185">Reference proteome</keyword>
<accession>A0A9P8XXC1</accession>
<dbReference type="GeneID" id="70191825"/>
<dbReference type="Proteomes" id="UP000756346">
    <property type="component" value="Unassembled WGS sequence"/>
</dbReference>
<evidence type="ECO:0000313" key="3">
    <source>
        <dbReference type="Proteomes" id="UP000756346"/>
    </source>
</evidence>
<evidence type="ECO:0008006" key="4">
    <source>
        <dbReference type="Google" id="ProtNLM"/>
    </source>
</evidence>
<sequence>MADHTYEIDPDGDVVLTLRNPNAPFAVCPVEPEVERALDAPLPNIEHSGDSPVPEPPAEATPEPKVHIRLSSRHLILASPVFKKMLQGGWQESVPDVRREYILGATDWDIEALVVLMHVIHGRTRAVPRHIAVLVDYYECHEAVDIVASLWTEPDLILWLLVAWVFQLLEPFNTITTTLIMTMTGPVSALGLPIPEAITAELDKNRSTRLRATLYNMQQLLHDLRGGQVGCSFECSSVLLGSLTIELARLQLLDRELDVPFQDLSVESTLTALQEIRPGTLPPLLPQQAQ</sequence>
<name>A0A9P8XXC1_9PEZI</name>
<reference evidence="2" key="1">
    <citation type="journal article" date="2021" name="Nat. Commun.">
        <title>Genetic determinants of endophytism in the Arabidopsis root mycobiome.</title>
        <authorList>
            <person name="Mesny F."/>
            <person name="Miyauchi S."/>
            <person name="Thiergart T."/>
            <person name="Pickel B."/>
            <person name="Atanasova L."/>
            <person name="Karlsson M."/>
            <person name="Huettel B."/>
            <person name="Barry K.W."/>
            <person name="Haridas S."/>
            <person name="Chen C."/>
            <person name="Bauer D."/>
            <person name="Andreopoulos W."/>
            <person name="Pangilinan J."/>
            <person name="LaButti K."/>
            <person name="Riley R."/>
            <person name="Lipzen A."/>
            <person name="Clum A."/>
            <person name="Drula E."/>
            <person name="Henrissat B."/>
            <person name="Kohler A."/>
            <person name="Grigoriev I.V."/>
            <person name="Martin F.M."/>
            <person name="Hacquard S."/>
        </authorList>
    </citation>
    <scope>NUCLEOTIDE SEQUENCE</scope>
    <source>
        <strain evidence="2">MPI-CAGE-CH-0230</strain>
    </source>
</reference>
<proteinExistence type="predicted"/>
<dbReference type="EMBL" id="JAGTJQ010000009">
    <property type="protein sequence ID" value="KAH7024558.1"/>
    <property type="molecule type" value="Genomic_DNA"/>
</dbReference>
<dbReference type="AlphaFoldDB" id="A0A9P8XXC1"/>